<evidence type="ECO:0000256" key="1">
    <source>
        <dbReference type="SAM" id="Phobius"/>
    </source>
</evidence>
<organism evidence="2 3">
    <name type="scientific">Plasmodium falciparum (isolate Palo Alto / Uganda)</name>
    <dbReference type="NCBI Taxonomy" id="57270"/>
    <lineage>
        <taxon>Eukaryota</taxon>
        <taxon>Sar</taxon>
        <taxon>Alveolata</taxon>
        <taxon>Apicomplexa</taxon>
        <taxon>Aconoidasida</taxon>
        <taxon>Haemosporida</taxon>
        <taxon>Plasmodiidae</taxon>
        <taxon>Plasmodium</taxon>
        <taxon>Plasmodium (Laverania)</taxon>
    </lineage>
</organism>
<accession>W4IXZ7</accession>
<protein>
    <submittedName>
        <fullName evidence="2">Uncharacterized protein</fullName>
    </submittedName>
</protein>
<dbReference type="EMBL" id="KI927383">
    <property type="protein sequence ID" value="ETW54850.1"/>
    <property type="molecule type" value="Genomic_DNA"/>
</dbReference>
<evidence type="ECO:0000313" key="2">
    <source>
        <dbReference type="EMBL" id="ETW54850.1"/>
    </source>
</evidence>
<name>W4IXZ7_PLAFP</name>
<dbReference type="AlphaFoldDB" id="W4IXZ7"/>
<gene>
    <name evidence="2" type="ORF">PFUGPA_03452</name>
</gene>
<feature type="transmembrane region" description="Helical" evidence="1">
    <location>
        <begin position="6"/>
        <end position="22"/>
    </location>
</feature>
<keyword evidence="1" id="KW-0472">Membrane</keyword>
<reference evidence="2 3" key="1">
    <citation type="submission" date="2013-02" db="EMBL/GenBank/DDBJ databases">
        <title>The Genome Annotation of Plasmodium falciparum Palo Alto/Uganda.</title>
        <authorList>
            <consortium name="The Broad Institute Genome Sequencing Platform"/>
            <consortium name="The Broad Institute Genome Sequencing Center for Infectious Disease"/>
            <person name="Neafsey D."/>
            <person name="Hoffman S."/>
            <person name="Volkman S."/>
            <person name="Rosenthal P."/>
            <person name="Walker B."/>
            <person name="Young S.K."/>
            <person name="Zeng Q."/>
            <person name="Gargeya S."/>
            <person name="Fitzgerald M."/>
            <person name="Haas B."/>
            <person name="Abouelleil A."/>
            <person name="Allen A.W."/>
            <person name="Alvarado L."/>
            <person name="Arachchi H.M."/>
            <person name="Berlin A.M."/>
            <person name="Chapman S.B."/>
            <person name="Gainer-Dewar J."/>
            <person name="Goldberg J."/>
            <person name="Griggs A."/>
            <person name="Gujja S."/>
            <person name="Hansen M."/>
            <person name="Howarth C."/>
            <person name="Imamovic A."/>
            <person name="Ireland A."/>
            <person name="Larimer J."/>
            <person name="McCowan C."/>
            <person name="Murphy C."/>
            <person name="Pearson M."/>
            <person name="Poon T.W."/>
            <person name="Priest M."/>
            <person name="Roberts A."/>
            <person name="Saif S."/>
            <person name="Shea T."/>
            <person name="Sisk P."/>
            <person name="Sykes S."/>
            <person name="Wortman J."/>
            <person name="Nusbaum C."/>
            <person name="Birren B."/>
        </authorList>
    </citation>
    <scope>NUCLEOTIDE SEQUENCE [LARGE SCALE GENOMIC DNA]</scope>
    <source>
        <strain evidence="2 3">Palo Alto/Uganda</strain>
    </source>
</reference>
<keyword evidence="1" id="KW-0812">Transmembrane</keyword>
<evidence type="ECO:0000313" key="3">
    <source>
        <dbReference type="Proteomes" id="UP000019103"/>
    </source>
</evidence>
<proteinExistence type="predicted"/>
<reference evidence="2 3" key="2">
    <citation type="submission" date="2013-02" db="EMBL/GenBank/DDBJ databases">
        <title>The Genome Sequence of Plasmodium falciparum Palo Alto/Uganda.</title>
        <authorList>
            <consortium name="The Broad Institute Genome Sequencing Platform"/>
            <consortium name="The Broad Institute Genome Sequencing Center for Infectious Disease"/>
            <person name="Neafsey D."/>
            <person name="Cheeseman I."/>
            <person name="Volkman S."/>
            <person name="Adams J."/>
            <person name="Walker B."/>
            <person name="Young S.K."/>
            <person name="Zeng Q."/>
            <person name="Gargeya S."/>
            <person name="Fitzgerald M."/>
            <person name="Haas B."/>
            <person name="Abouelleil A."/>
            <person name="Alvarado L."/>
            <person name="Arachchi H.M."/>
            <person name="Berlin A.M."/>
            <person name="Chapman S.B."/>
            <person name="Dewar J."/>
            <person name="Goldberg J."/>
            <person name="Griggs A."/>
            <person name="Gujja S."/>
            <person name="Hansen M."/>
            <person name="Howarth C."/>
            <person name="Imamovic A."/>
            <person name="Larimer J."/>
            <person name="McCowan C."/>
            <person name="Murphy C."/>
            <person name="Neiman D."/>
            <person name="Pearson M."/>
            <person name="Priest M."/>
            <person name="Roberts A."/>
            <person name="Saif S."/>
            <person name="Shea T."/>
            <person name="Sisk P."/>
            <person name="Sykes S."/>
            <person name="Wortman J."/>
            <person name="Nusbaum C."/>
            <person name="Birren B."/>
        </authorList>
    </citation>
    <scope>NUCLEOTIDE SEQUENCE [LARGE SCALE GENOMIC DNA]</scope>
    <source>
        <strain evidence="2 3">Palo Alto/Uganda</strain>
    </source>
</reference>
<sequence>MFIFIFNIFLLFCLIFHIKYFIV</sequence>
<keyword evidence="1" id="KW-1133">Transmembrane helix</keyword>
<dbReference type="Proteomes" id="UP000019103">
    <property type="component" value="Unassembled WGS sequence"/>
</dbReference>